<gene>
    <name evidence="1" type="ORF">ABGV49_03595</name>
</gene>
<proteinExistence type="predicted"/>
<evidence type="ECO:0000313" key="2">
    <source>
        <dbReference type="Proteomes" id="UP001455709"/>
    </source>
</evidence>
<dbReference type="EMBL" id="JBDOJC010000001">
    <property type="protein sequence ID" value="MEO2216146.1"/>
    <property type="molecule type" value="Genomic_DNA"/>
</dbReference>
<reference evidence="1 2" key="1">
    <citation type="submission" date="2024-05" db="EMBL/GenBank/DDBJ databases">
        <authorList>
            <person name="De Oliveira J.P."/>
            <person name="Noriler S.A."/>
            <person name="De Oliveira A.G."/>
            <person name="Sipoli D.S."/>
        </authorList>
    </citation>
    <scope>NUCLEOTIDE SEQUENCE [LARGE SCALE GENOMIC DNA]</scope>
    <source>
        <strain evidence="1 2">LABIM189</strain>
    </source>
</reference>
<organism evidence="1 2">
    <name type="scientific">Chromobacterium vaccinii</name>
    <dbReference type="NCBI Taxonomy" id="1108595"/>
    <lineage>
        <taxon>Bacteria</taxon>
        <taxon>Pseudomonadati</taxon>
        <taxon>Pseudomonadota</taxon>
        <taxon>Betaproteobacteria</taxon>
        <taxon>Neisseriales</taxon>
        <taxon>Chromobacteriaceae</taxon>
        <taxon>Chromobacterium</taxon>
    </lineage>
</organism>
<name>A0ABV0F860_9NEIS</name>
<comment type="caution">
    <text evidence="1">The sequence shown here is derived from an EMBL/GenBank/DDBJ whole genome shotgun (WGS) entry which is preliminary data.</text>
</comment>
<accession>A0ABV0F860</accession>
<evidence type="ECO:0000313" key="1">
    <source>
        <dbReference type="EMBL" id="MEO2216146.1"/>
    </source>
</evidence>
<keyword evidence="2" id="KW-1185">Reference proteome</keyword>
<dbReference type="Proteomes" id="UP001455709">
    <property type="component" value="Unassembled WGS sequence"/>
</dbReference>
<protein>
    <submittedName>
        <fullName evidence="1">Uncharacterized protein</fullName>
    </submittedName>
</protein>
<sequence>MNKVVLSEDAIRKIGMVLGRDIIPSEEGGGSFEDFSEADLNSFRLLESRSGVLAVSYIRCRLANKEDLDVVVSFLATVVQQGIPIEEWVKPRQ</sequence>
<dbReference type="RefSeq" id="WP_347369773.1">
    <property type="nucleotide sequence ID" value="NZ_JBDOJC010000001.1"/>
</dbReference>